<dbReference type="PROSITE" id="PS50042">
    <property type="entry name" value="CNMP_BINDING_3"/>
    <property type="match status" value="1"/>
</dbReference>
<evidence type="ECO:0008006" key="8">
    <source>
        <dbReference type="Google" id="ProtNLM"/>
    </source>
</evidence>
<dbReference type="CDD" id="cd00038">
    <property type="entry name" value="CAP_ED"/>
    <property type="match status" value="1"/>
</dbReference>
<organism evidence="6 7">
    <name type="scientific">Johnsonella ignava ATCC 51276</name>
    <dbReference type="NCBI Taxonomy" id="679200"/>
    <lineage>
        <taxon>Bacteria</taxon>
        <taxon>Bacillati</taxon>
        <taxon>Bacillota</taxon>
        <taxon>Clostridia</taxon>
        <taxon>Lachnospirales</taxon>
        <taxon>Lachnospiraceae</taxon>
        <taxon>Johnsonella</taxon>
    </lineage>
</organism>
<keyword evidence="3" id="KW-0804">Transcription</keyword>
<keyword evidence="1" id="KW-0805">Transcription regulation</keyword>
<dbReference type="InterPro" id="IPR014710">
    <property type="entry name" value="RmlC-like_jellyroll"/>
</dbReference>
<dbReference type="SUPFAM" id="SSF51206">
    <property type="entry name" value="cAMP-binding domain-like"/>
    <property type="match status" value="1"/>
</dbReference>
<dbReference type="SUPFAM" id="SSF46785">
    <property type="entry name" value="Winged helix' DNA-binding domain"/>
    <property type="match status" value="1"/>
</dbReference>
<evidence type="ECO:0000259" key="4">
    <source>
        <dbReference type="PROSITE" id="PS50042"/>
    </source>
</evidence>
<keyword evidence="2" id="KW-0238">DNA-binding</keyword>
<dbReference type="Pfam" id="PF13545">
    <property type="entry name" value="HTH_Crp_2"/>
    <property type="match status" value="1"/>
</dbReference>
<dbReference type="Pfam" id="PF00027">
    <property type="entry name" value="cNMP_binding"/>
    <property type="match status" value="1"/>
</dbReference>
<dbReference type="AlphaFoldDB" id="G5GG34"/>
<keyword evidence="7" id="KW-1185">Reference proteome</keyword>
<dbReference type="PATRIC" id="fig|679200.3.peg.553"/>
<evidence type="ECO:0000259" key="5">
    <source>
        <dbReference type="PROSITE" id="PS51063"/>
    </source>
</evidence>
<evidence type="ECO:0000256" key="2">
    <source>
        <dbReference type="ARBA" id="ARBA00023125"/>
    </source>
</evidence>
<dbReference type="Proteomes" id="UP000003011">
    <property type="component" value="Unassembled WGS sequence"/>
</dbReference>
<comment type="caution">
    <text evidence="6">The sequence shown here is derived from an EMBL/GenBank/DDBJ whole genome shotgun (WGS) entry which is preliminary data.</text>
</comment>
<evidence type="ECO:0000313" key="6">
    <source>
        <dbReference type="EMBL" id="EHI56244.1"/>
    </source>
</evidence>
<feature type="domain" description="HTH crp-type" evidence="5">
    <location>
        <begin position="160"/>
        <end position="228"/>
    </location>
</feature>
<dbReference type="PROSITE" id="PS51063">
    <property type="entry name" value="HTH_CRP_2"/>
    <property type="match status" value="1"/>
</dbReference>
<dbReference type="STRING" id="679200.HMPREF9333_00523"/>
<evidence type="ECO:0000313" key="7">
    <source>
        <dbReference type="Proteomes" id="UP000003011"/>
    </source>
</evidence>
<name>G5GG34_9FIRM</name>
<reference evidence="6 7" key="1">
    <citation type="submission" date="2011-08" db="EMBL/GenBank/DDBJ databases">
        <title>The Genome Sequence of Johnsonella ignava ATCC 51276.</title>
        <authorList>
            <consortium name="The Broad Institute Genome Sequencing Platform"/>
            <person name="Earl A."/>
            <person name="Ward D."/>
            <person name="Feldgarden M."/>
            <person name="Gevers D."/>
            <person name="Izard J."/>
            <person name="Blanton J.M."/>
            <person name="Baranova O.V."/>
            <person name="Dewhirst F.E."/>
            <person name="Young S.K."/>
            <person name="Zeng Q."/>
            <person name="Gargeya S."/>
            <person name="Fitzgerald M."/>
            <person name="Haas B."/>
            <person name="Abouelleil A."/>
            <person name="Alvarado L."/>
            <person name="Arachchi H.M."/>
            <person name="Berlin A."/>
            <person name="Brown A."/>
            <person name="Chapman S.B."/>
            <person name="Chen Z."/>
            <person name="Dunbar C."/>
            <person name="Freedman E."/>
            <person name="Gearin G."/>
            <person name="Gellesch M."/>
            <person name="Goldberg J."/>
            <person name="Griggs A."/>
            <person name="Gujja S."/>
            <person name="Heiman D."/>
            <person name="Howarth C."/>
            <person name="Larson L."/>
            <person name="Lui A."/>
            <person name="MacDonald P.J.P."/>
            <person name="Montmayeur A."/>
            <person name="Murphy C."/>
            <person name="Neiman D."/>
            <person name="Pearson M."/>
            <person name="Priest M."/>
            <person name="Roberts A."/>
            <person name="Saif S."/>
            <person name="Shea T."/>
            <person name="Shenoy N."/>
            <person name="Sisk P."/>
            <person name="Stolte C."/>
            <person name="Sykes S."/>
            <person name="Wortman J."/>
            <person name="Nusbaum C."/>
            <person name="Birren B."/>
        </authorList>
    </citation>
    <scope>NUCLEOTIDE SEQUENCE [LARGE SCALE GENOMIC DNA]</scope>
    <source>
        <strain evidence="6 7">ATCC 51276</strain>
    </source>
</reference>
<dbReference type="InterPro" id="IPR000595">
    <property type="entry name" value="cNMP-bd_dom"/>
</dbReference>
<evidence type="ECO:0000256" key="3">
    <source>
        <dbReference type="ARBA" id="ARBA00023163"/>
    </source>
</evidence>
<feature type="domain" description="Cyclic nucleotide-binding" evidence="4">
    <location>
        <begin position="19"/>
        <end position="142"/>
    </location>
</feature>
<dbReference type="HOGENOM" id="CLU_075053_4_1_9"/>
<dbReference type="eggNOG" id="COG0664">
    <property type="taxonomic scope" value="Bacteria"/>
</dbReference>
<dbReference type="GO" id="GO:0006355">
    <property type="term" value="P:regulation of DNA-templated transcription"/>
    <property type="evidence" value="ECO:0007669"/>
    <property type="project" value="InterPro"/>
</dbReference>
<proteinExistence type="predicted"/>
<dbReference type="Gene3D" id="2.60.120.10">
    <property type="entry name" value="Jelly Rolls"/>
    <property type="match status" value="1"/>
</dbReference>
<accession>G5GG34</accession>
<dbReference type="OrthoDB" id="9774616at2"/>
<sequence length="230" mass="26431">MEESTILEQYSDRILSSVLFSGIHKDELEVLIHCLAPRVANYKKHEYILRNGESISSIGLLMSGMIMVERDDIWGNLSIISEITPSMSFAESYACFSHRPVDINIIAKEQSTVMFFNIERFIHICSVACDFHNRIVQNLLTVVAEKNLILNQKINYISKKKIRDRLLAYLSAESIKNKADSFEIPFNRQELADFLFVDRSALSNEISKLQHEGIISCRKNKFKIIKPINT</sequence>
<dbReference type="RefSeq" id="WP_005539645.1">
    <property type="nucleotide sequence ID" value="NZ_JH378830.1"/>
</dbReference>
<dbReference type="InterPro" id="IPR012318">
    <property type="entry name" value="HTH_CRP"/>
</dbReference>
<gene>
    <name evidence="6" type="ORF">HMPREF9333_00523</name>
</gene>
<dbReference type="GO" id="GO:0003677">
    <property type="term" value="F:DNA binding"/>
    <property type="evidence" value="ECO:0007669"/>
    <property type="project" value="UniProtKB-KW"/>
</dbReference>
<dbReference type="EMBL" id="ACZL01000011">
    <property type="protein sequence ID" value="EHI56244.1"/>
    <property type="molecule type" value="Genomic_DNA"/>
</dbReference>
<evidence type="ECO:0000256" key="1">
    <source>
        <dbReference type="ARBA" id="ARBA00023015"/>
    </source>
</evidence>
<dbReference type="InterPro" id="IPR036390">
    <property type="entry name" value="WH_DNA-bd_sf"/>
</dbReference>
<protein>
    <recommendedName>
        <fullName evidence="8">Cyclic nucleotide-binding domain-containing protein</fullName>
    </recommendedName>
</protein>
<dbReference type="InterPro" id="IPR018490">
    <property type="entry name" value="cNMP-bd_dom_sf"/>
</dbReference>